<dbReference type="GO" id="GO:0016491">
    <property type="term" value="F:oxidoreductase activity"/>
    <property type="evidence" value="ECO:0007669"/>
    <property type="project" value="UniProtKB-KW"/>
</dbReference>
<dbReference type="InterPro" id="IPR016163">
    <property type="entry name" value="Ald_DH_C"/>
</dbReference>
<comment type="caution">
    <text evidence="6">The sequence shown here is derived from an EMBL/GenBank/DDBJ whole genome shotgun (WGS) entry which is preliminary data.</text>
</comment>
<gene>
    <name evidence="6" type="ORF">ACFOMD_10795</name>
</gene>
<dbReference type="PANTHER" id="PTHR43353:SF5">
    <property type="entry name" value="SUCCINATE-SEMIALDEHYDE DEHYDROGENASE, MITOCHONDRIAL"/>
    <property type="match status" value="1"/>
</dbReference>
<feature type="domain" description="Aldehyde dehydrogenase" evidence="5">
    <location>
        <begin position="24"/>
        <end position="481"/>
    </location>
</feature>
<dbReference type="CDD" id="cd07103">
    <property type="entry name" value="ALDH_F5_SSADH_GabD"/>
    <property type="match status" value="1"/>
</dbReference>
<reference evidence="7" key="1">
    <citation type="journal article" date="2019" name="Int. J. Syst. Evol. Microbiol.">
        <title>The Global Catalogue of Microorganisms (GCM) 10K type strain sequencing project: providing services to taxonomists for standard genome sequencing and annotation.</title>
        <authorList>
            <consortium name="The Broad Institute Genomics Platform"/>
            <consortium name="The Broad Institute Genome Sequencing Center for Infectious Disease"/>
            <person name="Wu L."/>
            <person name="Ma J."/>
        </authorList>
    </citation>
    <scope>NUCLEOTIDE SEQUENCE [LARGE SCALE GENOMIC DNA]</scope>
    <source>
        <strain evidence="7">KCTC 42644</strain>
    </source>
</reference>
<evidence type="ECO:0000313" key="6">
    <source>
        <dbReference type="EMBL" id="MFC3713063.1"/>
    </source>
</evidence>
<evidence type="ECO:0000256" key="1">
    <source>
        <dbReference type="ARBA" id="ARBA00009986"/>
    </source>
</evidence>
<dbReference type="InterPro" id="IPR015590">
    <property type="entry name" value="Aldehyde_DH_dom"/>
</dbReference>
<protein>
    <submittedName>
        <fullName evidence="6">NAD-dependent succinate-semialdehyde dehydrogenase</fullName>
        <ecNumber evidence="6">1.2.1.-</ecNumber>
    </submittedName>
</protein>
<evidence type="ECO:0000313" key="7">
    <source>
        <dbReference type="Proteomes" id="UP001595615"/>
    </source>
</evidence>
<evidence type="ECO:0000256" key="3">
    <source>
        <dbReference type="PROSITE-ProRule" id="PRU10007"/>
    </source>
</evidence>
<accession>A0ABV7XDG7</accession>
<keyword evidence="2 4" id="KW-0560">Oxidoreductase</keyword>
<dbReference type="RefSeq" id="WP_380861169.1">
    <property type="nucleotide sequence ID" value="NZ_JBHRXV010000010.1"/>
</dbReference>
<feature type="active site" evidence="3">
    <location>
        <position position="258"/>
    </location>
</feature>
<sequence length="486" mass="51376">MTRETLDLKRPDLLREQAFVAGEWVSGASSIEVRNPATGGLLATVPKLGAADTKKAIDAAQAAMKGWAKLTAKERANTLRRWFELIMANQEDLARIMTAEQGKPLGEARGEIAYAASFIEWFAEEGKRIYGDIIPAHAPDKRIMVLKQPIGVAAAITPWNFPAAMITRKAGPALAAGCGMVLKPATATPLSAFALCVLAEEAGLPKGLLSCVTGSAGEIAGAMTSNPLVRKLSFTGSTEIGQQLMVACAENVTKMSLELGGNAPFIVFDDADLDAAVQGAILSKFRNAGQTCVCANRIYAQAGIYDEFVQRLAKATEALKIGNGAEAGIDVGPLIDEAAVAKVEEHIADAVAHGGRIVSGGKRHPLGHSFFTPTVIADVTPKMAVAQEETFGPVAPVFRFTDEADVVAQANDTRFGLAAYFYSRDLGTVWRVAEDLEFGIVGVNTGIISTEVAPFGGVKHSGFGREGSKYGIEDYLEVKYVCVAGI</sequence>
<name>A0ABV7XDG7_9SPHN</name>
<dbReference type="InterPro" id="IPR010102">
    <property type="entry name" value="Succ_semiAld_DH"/>
</dbReference>
<evidence type="ECO:0000256" key="2">
    <source>
        <dbReference type="ARBA" id="ARBA00023002"/>
    </source>
</evidence>
<dbReference type="InterPro" id="IPR029510">
    <property type="entry name" value="Ald_DH_CS_GLU"/>
</dbReference>
<dbReference type="InterPro" id="IPR016161">
    <property type="entry name" value="Ald_DH/histidinol_DH"/>
</dbReference>
<dbReference type="PROSITE" id="PS00070">
    <property type="entry name" value="ALDEHYDE_DEHYDR_CYS"/>
    <property type="match status" value="1"/>
</dbReference>
<comment type="similarity">
    <text evidence="1 4">Belongs to the aldehyde dehydrogenase family.</text>
</comment>
<dbReference type="EMBL" id="JBHRXV010000010">
    <property type="protein sequence ID" value="MFC3713063.1"/>
    <property type="molecule type" value="Genomic_DNA"/>
</dbReference>
<dbReference type="PANTHER" id="PTHR43353">
    <property type="entry name" value="SUCCINATE-SEMIALDEHYDE DEHYDROGENASE, MITOCHONDRIAL"/>
    <property type="match status" value="1"/>
</dbReference>
<dbReference type="InterPro" id="IPR016162">
    <property type="entry name" value="Ald_DH_N"/>
</dbReference>
<dbReference type="InterPro" id="IPR016160">
    <property type="entry name" value="Ald_DH_CS_CYS"/>
</dbReference>
<proteinExistence type="inferred from homology"/>
<dbReference type="EC" id="1.2.1.-" evidence="6"/>
<keyword evidence="7" id="KW-1185">Reference proteome</keyword>
<dbReference type="PROSITE" id="PS00687">
    <property type="entry name" value="ALDEHYDE_DEHYDR_GLU"/>
    <property type="match status" value="1"/>
</dbReference>
<dbReference type="NCBIfam" id="TIGR01780">
    <property type="entry name" value="SSADH"/>
    <property type="match status" value="1"/>
</dbReference>
<organism evidence="6 7">
    <name type="scientific">Sphingoaurantiacus capsulatus</name>
    <dbReference type="NCBI Taxonomy" id="1771310"/>
    <lineage>
        <taxon>Bacteria</taxon>
        <taxon>Pseudomonadati</taxon>
        <taxon>Pseudomonadota</taxon>
        <taxon>Alphaproteobacteria</taxon>
        <taxon>Sphingomonadales</taxon>
        <taxon>Sphingosinicellaceae</taxon>
        <taxon>Sphingoaurantiacus</taxon>
    </lineage>
</organism>
<dbReference type="SUPFAM" id="SSF53720">
    <property type="entry name" value="ALDH-like"/>
    <property type="match status" value="1"/>
</dbReference>
<evidence type="ECO:0000256" key="4">
    <source>
        <dbReference type="RuleBase" id="RU003345"/>
    </source>
</evidence>
<evidence type="ECO:0000259" key="5">
    <source>
        <dbReference type="Pfam" id="PF00171"/>
    </source>
</evidence>
<dbReference type="Pfam" id="PF00171">
    <property type="entry name" value="Aldedh"/>
    <property type="match status" value="1"/>
</dbReference>
<dbReference type="Gene3D" id="3.40.605.10">
    <property type="entry name" value="Aldehyde Dehydrogenase, Chain A, domain 1"/>
    <property type="match status" value="1"/>
</dbReference>
<dbReference type="InterPro" id="IPR050740">
    <property type="entry name" value="Aldehyde_DH_Superfamily"/>
</dbReference>
<dbReference type="Proteomes" id="UP001595615">
    <property type="component" value="Unassembled WGS sequence"/>
</dbReference>
<dbReference type="Gene3D" id="3.40.309.10">
    <property type="entry name" value="Aldehyde Dehydrogenase, Chain A, domain 2"/>
    <property type="match status" value="1"/>
</dbReference>